<feature type="region of interest" description="Disordered" evidence="1">
    <location>
        <begin position="1"/>
        <end position="26"/>
    </location>
</feature>
<evidence type="ECO:0000256" key="1">
    <source>
        <dbReference type="SAM" id="MobiDB-lite"/>
    </source>
</evidence>
<comment type="caution">
    <text evidence="2">The sequence shown here is derived from an EMBL/GenBank/DDBJ whole genome shotgun (WGS) entry which is preliminary data.</text>
</comment>
<reference evidence="3" key="1">
    <citation type="submission" date="2015-03" db="EMBL/GenBank/DDBJ databases">
        <authorList>
            <consortium name="Pathogen Informatics"/>
        </authorList>
    </citation>
    <scope>NUCLEOTIDE SEQUENCE [LARGE SCALE GENOMIC DNA]</scope>
    <source>
        <strain evidence="3">N09902308</strain>
    </source>
</reference>
<evidence type="ECO:0000313" key="3">
    <source>
        <dbReference type="Proteomes" id="UP000039021"/>
    </source>
</evidence>
<organism evidence="2 3">
    <name type="scientific">Mycobacterium tuberculosis</name>
    <dbReference type="NCBI Taxonomy" id="1773"/>
    <lineage>
        <taxon>Bacteria</taxon>
        <taxon>Bacillati</taxon>
        <taxon>Actinomycetota</taxon>
        <taxon>Actinomycetes</taxon>
        <taxon>Mycobacteriales</taxon>
        <taxon>Mycobacteriaceae</taxon>
        <taxon>Mycobacterium</taxon>
        <taxon>Mycobacterium tuberculosis complex</taxon>
    </lineage>
</organism>
<dbReference type="EMBL" id="CSBK01003785">
    <property type="protein sequence ID" value="CPB23489.1"/>
    <property type="molecule type" value="Genomic_DNA"/>
</dbReference>
<protein>
    <submittedName>
        <fullName evidence="2">Uncharacterized protein</fullName>
    </submittedName>
</protein>
<accession>A0A916LH77</accession>
<name>A0A916LH77_MYCTX</name>
<proteinExistence type="predicted"/>
<dbReference type="AlphaFoldDB" id="A0A916LH77"/>
<dbReference type="Proteomes" id="UP000039021">
    <property type="component" value="Unassembled WGS sequence"/>
</dbReference>
<sequence length="74" mass="7397">MCASARSGCGMAVMTPRSGQVPTTTTAPRVRNLRTQSASRCAEGPMPLSAVMSLAPIMITAASGGGPTTNIAST</sequence>
<gene>
    <name evidence="2" type="ORF">ERS007739_05138</name>
</gene>
<evidence type="ECO:0000313" key="2">
    <source>
        <dbReference type="EMBL" id="CPB23489.1"/>
    </source>
</evidence>
<feature type="compositionally biased region" description="Polar residues" evidence="1">
    <location>
        <begin position="17"/>
        <end position="26"/>
    </location>
</feature>